<gene>
    <name evidence="1" type="ORF">NK6_1460</name>
</gene>
<dbReference type="Proteomes" id="UP000063308">
    <property type="component" value="Chromosome"/>
</dbReference>
<protein>
    <submittedName>
        <fullName evidence="1">Uncharacterized protein</fullName>
    </submittedName>
</protein>
<organism evidence="1 2">
    <name type="scientific">Bradyrhizobium diazoefficiens</name>
    <dbReference type="NCBI Taxonomy" id="1355477"/>
    <lineage>
        <taxon>Bacteria</taxon>
        <taxon>Pseudomonadati</taxon>
        <taxon>Pseudomonadota</taxon>
        <taxon>Alphaproteobacteria</taxon>
        <taxon>Hyphomicrobiales</taxon>
        <taxon>Nitrobacteraceae</taxon>
        <taxon>Bradyrhizobium</taxon>
    </lineage>
</organism>
<evidence type="ECO:0000313" key="2">
    <source>
        <dbReference type="Proteomes" id="UP000063308"/>
    </source>
</evidence>
<dbReference type="EMBL" id="AP014685">
    <property type="protein sequence ID" value="BAR54644.1"/>
    <property type="molecule type" value="Genomic_DNA"/>
</dbReference>
<sequence>MDGSDLARQSHALSRRSVVMPGLVPGIHESQRLSCKTWMHRHSVYRVPSFLKEPSRINPTWSDKPGHDE</sequence>
<evidence type="ECO:0000313" key="1">
    <source>
        <dbReference type="EMBL" id="BAR54644.1"/>
    </source>
</evidence>
<proteinExistence type="predicted"/>
<dbReference type="AlphaFoldDB" id="A0A0E4BLP0"/>
<reference evidence="1 2" key="1">
    <citation type="submission" date="2014-11" db="EMBL/GenBank/DDBJ databases">
        <title>Symbiosis island explosion on the genome of extra-slow-growing strains of soybean bradyrhizobia with massive insertion sequences.</title>
        <authorList>
            <person name="Iida T."/>
            <person name="Minamisawa K."/>
        </authorList>
    </citation>
    <scope>NUCLEOTIDE SEQUENCE [LARGE SCALE GENOMIC DNA]</scope>
    <source>
        <strain evidence="1 2">NK6</strain>
    </source>
</reference>
<accession>A0A0E4BLP0</accession>
<name>A0A0E4BLP0_9BRAD</name>